<protein>
    <recommendedName>
        <fullName evidence="2">UPF0178 protein ACFFJP_07420</fullName>
    </recommendedName>
</protein>
<dbReference type="PANTHER" id="PTHR35146:SF1">
    <property type="entry name" value="UPF0178 PROTEIN YAII"/>
    <property type="match status" value="1"/>
</dbReference>
<dbReference type="EMBL" id="JBHLXP010000001">
    <property type="protein sequence ID" value="MFC0048117.1"/>
    <property type="molecule type" value="Genomic_DNA"/>
</dbReference>
<dbReference type="Pfam" id="PF02639">
    <property type="entry name" value="DUF188"/>
    <property type="match status" value="1"/>
</dbReference>
<gene>
    <name evidence="3" type="ORF">ACFFJP_07420</name>
</gene>
<dbReference type="NCBIfam" id="NF001095">
    <property type="entry name" value="PRK00124.1"/>
    <property type="match status" value="1"/>
</dbReference>
<dbReference type="RefSeq" id="WP_377242004.1">
    <property type="nucleotide sequence ID" value="NZ_JBHLXP010000001.1"/>
</dbReference>
<sequence>MPIWIDADACPKVCRDMLLRAGERLKIELNFVANHALPLPRATWCRQFRVEAGFDVADNLIATSVRPGDLVMTQDIPLAAICVEQGATVLTPRGDKLDKDNVKARLAVRNLQEELRGAGMVSGGPPAIDQRDRQKFGNALDQYLQQWQRAQQ</sequence>
<proteinExistence type="inferred from homology"/>
<comment type="similarity">
    <text evidence="1 2">Belongs to the UPF0178 family.</text>
</comment>
<evidence type="ECO:0000313" key="4">
    <source>
        <dbReference type="Proteomes" id="UP001589813"/>
    </source>
</evidence>
<comment type="caution">
    <text evidence="3">The sequence shown here is derived from an EMBL/GenBank/DDBJ whole genome shotgun (WGS) entry which is preliminary data.</text>
</comment>
<evidence type="ECO:0000256" key="2">
    <source>
        <dbReference type="HAMAP-Rule" id="MF_00489"/>
    </source>
</evidence>
<evidence type="ECO:0000313" key="3">
    <source>
        <dbReference type="EMBL" id="MFC0048117.1"/>
    </source>
</evidence>
<evidence type="ECO:0000256" key="1">
    <source>
        <dbReference type="ARBA" id="ARBA00008522"/>
    </source>
</evidence>
<dbReference type="HAMAP" id="MF_00489">
    <property type="entry name" value="UPF0178"/>
    <property type="match status" value="1"/>
</dbReference>
<accession>A0ABV6BBD7</accession>
<reference evidence="3 4" key="1">
    <citation type="submission" date="2024-09" db="EMBL/GenBank/DDBJ databases">
        <authorList>
            <person name="Sun Q."/>
            <person name="Mori K."/>
        </authorList>
    </citation>
    <scope>NUCLEOTIDE SEQUENCE [LARGE SCALE GENOMIC DNA]</scope>
    <source>
        <strain evidence="3 4">KCTC 23315</strain>
    </source>
</reference>
<dbReference type="PANTHER" id="PTHR35146">
    <property type="entry name" value="UPF0178 PROTEIN YAII"/>
    <property type="match status" value="1"/>
</dbReference>
<keyword evidence="4" id="KW-1185">Reference proteome</keyword>
<name>A0ABV6BBD7_9GAMM</name>
<organism evidence="3 4">
    <name type="scientific">Rheinheimera tilapiae</name>
    <dbReference type="NCBI Taxonomy" id="875043"/>
    <lineage>
        <taxon>Bacteria</taxon>
        <taxon>Pseudomonadati</taxon>
        <taxon>Pseudomonadota</taxon>
        <taxon>Gammaproteobacteria</taxon>
        <taxon>Chromatiales</taxon>
        <taxon>Chromatiaceae</taxon>
        <taxon>Rheinheimera</taxon>
    </lineage>
</organism>
<dbReference type="InterPro" id="IPR003791">
    <property type="entry name" value="UPF0178"/>
</dbReference>
<dbReference type="Proteomes" id="UP001589813">
    <property type="component" value="Unassembled WGS sequence"/>
</dbReference>
<dbReference type="CDD" id="cd18720">
    <property type="entry name" value="PIN_YqxD-like"/>
    <property type="match status" value="1"/>
</dbReference>